<keyword evidence="3" id="KW-0862">Zinc</keyword>
<evidence type="ECO:0000259" key="5">
    <source>
        <dbReference type="PROSITE" id="PS50089"/>
    </source>
</evidence>
<evidence type="ECO:0000256" key="2">
    <source>
        <dbReference type="ARBA" id="ARBA00022771"/>
    </source>
</evidence>
<dbReference type="GO" id="GO:0008270">
    <property type="term" value="F:zinc ion binding"/>
    <property type="evidence" value="ECO:0007669"/>
    <property type="project" value="UniProtKB-KW"/>
</dbReference>
<proteinExistence type="predicted"/>
<name>A0A1A8RXA3_9TELE</name>
<sequence length="345" mass="37943">KPINMDSYVLFKGTKRLTLKEEDMTTKKISRIFQVHCTSLYITDDSNVAIFPGNDGRFSTMDLLVRGHYEVHGEAMEESSSVPASYNPTRFSFHRPQSTAGAATSSARPSPRVTVAKTFQRTIFIAELVDGRLETSKTLTVRFSEFEASVVGITRKVNEALEQEELIILTDGQGNKILETEGTRGSAFWKQNARKVLAVREEDFLQLQGSKKRKLSRRDDNGLDAVYDQIEEVILAAQGLREVSTTIRELTELANSNRSTAVSLRAADAAAVKDAFACVVCKGPVVEPIVATCCQSLIGCLTCAEEWKKSSAFCPKCRADEFGINTVRVTGLSDALAALGNALWQ</sequence>
<evidence type="ECO:0000256" key="1">
    <source>
        <dbReference type="ARBA" id="ARBA00022723"/>
    </source>
</evidence>
<dbReference type="SUPFAM" id="SSF57850">
    <property type="entry name" value="RING/U-box"/>
    <property type="match status" value="1"/>
</dbReference>
<dbReference type="Gene3D" id="3.30.40.10">
    <property type="entry name" value="Zinc/RING finger domain, C3HC4 (zinc finger)"/>
    <property type="match status" value="1"/>
</dbReference>
<dbReference type="InterPro" id="IPR013083">
    <property type="entry name" value="Znf_RING/FYVE/PHD"/>
</dbReference>
<feature type="non-terminal residue" evidence="6">
    <location>
        <position position="1"/>
    </location>
</feature>
<reference evidence="6" key="1">
    <citation type="submission" date="2016-05" db="EMBL/GenBank/DDBJ databases">
        <authorList>
            <person name="Lavstsen T."/>
            <person name="Jespersen J.S."/>
        </authorList>
    </citation>
    <scope>NUCLEOTIDE SEQUENCE</scope>
    <source>
        <tissue evidence="6">Brain</tissue>
    </source>
</reference>
<dbReference type="PROSITE" id="PS50089">
    <property type="entry name" value="ZF_RING_2"/>
    <property type="match status" value="1"/>
</dbReference>
<accession>A0A1A8RXA3</accession>
<feature type="domain" description="RING-type" evidence="5">
    <location>
        <begin position="278"/>
        <end position="318"/>
    </location>
</feature>
<evidence type="ECO:0000256" key="3">
    <source>
        <dbReference type="ARBA" id="ARBA00022833"/>
    </source>
</evidence>
<protein>
    <recommendedName>
        <fullName evidence="5">RING-type domain-containing protein</fullName>
    </recommendedName>
</protein>
<keyword evidence="2 4" id="KW-0863">Zinc-finger</keyword>
<dbReference type="InterPro" id="IPR001841">
    <property type="entry name" value="Znf_RING"/>
</dbReference>
<keyword evidence="1" id="KW-0479">Metal-binding</keyword>
<gene>
    <name evidence="6" type="primary">Nfu_g_1_000181</name>
</gene>
<dbReference type="EMBL" id="HAEI01010345">
    <property type="protein sequence ID" value="SBS10337.1"/>
    <property type="molecule type" value="Transcribed_RNA"/>
</dbReference>
<reference evidence="6" key="2">
    <citation type="submission" date="2016-06" db="EMBL/GenBank/DDBJ databases">
        <title>The genome of a short-lived fish provides insights into sex chromosome evolution and the genetic control of aging.</title>
        <authorList>
            <person name="Reichwald K."/>
            <person name="Felder M."/>
            <person name="Petzold A."/>
            <person name="Koch P."/>
            <person name="Groth M."/>
            <person name="Platzer M."/>
        </authorList>
    </citation>
    <scope>NUCLEOTIDE SEQUENCE</scope>
    <source>
        <tissue evidence="6">Brain</tissue>
    </source>
</reference>
<dbReference type="AlphaFoldDB" id="A0A1A8RXA3"/>
<evidence type="ECO:0000313" key="6">
    <source>
        <dbReference type="EMBL" id="SBS10337.1"/>
    </source>
</evidence>
<organism evidence="6">
    <name type="scientific">Nothobranchius rachovii</name>
    <name type="common">bluefin notho</name>
    <dbReference type="NCBI Taxonomy" id="451742"/>
    <lineage>
        <taxon>Eukaryota</taxon>
        <taxon>Metazoa</taxon>
        <taxon>Chordata</taxon>
        <taxon>Craniata</taxon>
        <taxon>Vertebrata</taxon>
        <taxon>Euteleostomi</taxon>
        <taxon>Actinopterygii</taxon>
        <taxon>Neopterygii</taxon>
        <taxon>Teleostei</taxon>
        <taxon>Neoteleostei</taxon>
        <taxon>Acanthomorphata</taxon>
        <taxon>Ovalentaria</taxon>
        <taxon>Atherinomorphae</taxon>
        <taxon>Cyprinodontiformes</taxon>
        <taxon>Nothobranchiidae</taxon>
        <taxon>Nothobranchius</taxon>
    </lineage>
</organism>
<evidence type="ECO:0000256" key="4">
    <source>
        <dbReference type="PROSITE-ProRule" id="PRU00175"/>
    </source>
</evidence>